<dbReference type="OrthoDB" id="273614at2"/>
<dbReference type="EMBL" id="CP010311">
    <property type="protein sequence ID" value="AJF05685.1"/>
    <property type="molecule type" value="Genomic_DNA"/>
</dbReference>
<dbReference type="Gene3D" id="3.40.630.30">
    <property type="match status" value="1"/>
</dbReference>
<dbReference type="InterPro" id="IPR016181">
    <property type="entry name" value="Acyl_CoA_acyltransferase"/>
</dbReference>
<name>A0A0B5FNR8_9BACT</name>
<protein>
    <recommendedName>
        <fullName evidence="1">N-acetyltransferase domain-containing protein</fullName>
    </recommendedName>
</protein>
<dbReference type="PROSITE" id="PS51186">
    <property type="entry name" value="GNAT"/>
    <property type="match status" value="1"/>
</dbReference>
<dbReference type="SUPFAM" id="SSF55729">
    <property type="entry name" value="Acyl-CoA N-acyltransferases (Nat)"/>
    <property type="match status" value="1"/>
</dbReference>
<dbReference type="STRING" id="483547.GSUB_02635"/>
<dbReference type="InterPro" id="IPR000182">
    <property type="entry name" value="GNAT_dom"/>
</dbReference>
<organism evidence="2 3">
    <name type="scientific">Geoalkalibacter subterraneus</name>
    <dbReference type="NCBI Taxonomy" id="483547"/>
    <lineage>
        <taxon>Bacteria</taxon>
        <taxon>Pseudomonadati</taxon>
        <taxon>Thermodesulfobacteriota</taxon>
        <taxon>Desulfuromonadia</taxon>
        <taxon>Desulfuromonadales</taxon>
        <taxon>Geoalkalibacteraceae</taxon>
        <taxon>Geoalkalibacter</taxon>
    </lineage>
</organism>
<evidence type="ECO:0000313" key="2">
    <source>
        <dbReference type="EMBL" id="AJF05685.1"/>
    </source>
</evidence>
<sequence length="161" mass="17452">MVFLFAHPPQLTSIRDLLARCGLPHDDLNPDNIVHFLTCRTDGMLAGATGMEILGEEAVLRPPAVEADMRGRGIASLLLVRIERFAALGGARRFFAPSGPNDDYLLQRGYRRVEGEEIPEEVRRHAVFCGVGDSGASALTKNLVATKMPAAKKAALASDRQ</sequence>
<dbReference type="GO" id="GO:0016747">
    <property type="term" value="F:acyltransferase activity, transferring groups other than amino-acyl groups"/>
    <property type="evidence" value="ECO:0007669"/>
    <property type="project" value="InterPro"/>
</dbReference>
<reference evidence="2 3" key="1">
    <citation type="journal article" date="2015" name="Genome Announc.">
        <title>Genomes of Geoalkalibacter ferrihydriticus Z-0531T and Geoalkalibacter subterraneus Red1T, Two Haloalkaliphilic Metal-Reducing Deltaproteobacteria.</title>
        <authorList>
            <person name="Badalamenti J.P."/>
            <person name="Krajmalnik-Brown R."/>
            <person name="Torres C.I."/>
            <person name="Bond D.R."/>
        </authorList>
    </citation>
    <scope>NUCLEOTIDE SEQUENCE [LARGE SCALE GENOMIC DNA]</scope>
    <source>
        <strain evidence="2 3">Red1</strain>
    </source>
</reference>
<accession>A0A0B5FNR8</accession>
<dbReference type="HOGENOM" id="CLU_120387_0_0_7"/>
<feature type="domain" description="N-acetyltransferase" evidence="1">
    <location>
        <begin position="1"/>
        <end position="144"/>
    </location>
</feature>
<dbReference type="RefSeq" id="WP_040199067.1">
    <property type="nucleotide sequence ID" value="NZ_CP010311.1"/>
</dbReference>
<dbReference type="Pfam" id="PF00583">
    <property type="entry name" value="Acetyltransf_1"/>
    <property type="match status" value="1"/>
</dbReference>
<dbReference type="Proteomes" id="UP000035036">
    <property type="component" value="Chromosome"/>
</dbReference>
<evidence type="ECO:0000259" key="1">
    <source>
        <dbReference type="PROSITE" id="PS51186"/>
    </source>
</evidence>
<keyword evidence="3" id="KW-1185">Reference proteome</keyword>
<gene>
    <name evidence="2" type="ORF">GSUB_02635</name>
</gene>
<proteinExistence type="predicted"/>
<dbReference type="KEGG" id="gsb:GSUB_02635"/>
<evidence type="ECO:0000313" key="3">
    <source>
        <dbReference type="Proteomes" id="UP000035036"/>
    </source>
</evidence>
<dbReference type="AlphaFoldDB" id="A0A0B5FNR8"/>
<dbReference type="CDD" id="cd04301">
    <property type="entry name" value="NAT_SF"/>
    <property type="match status" value="1"/>
</dbReference>